<evidence type="ECO:0000313" key="1">
    <source>
        <dbReference type="EMBL" id="RNA44134.1"/>
    </source>
</evidence>
<reference evidence="1 2" key="1">
    <citation type="journal article" date="2018" name="Sci. Rep.">
        <title>Genomic signatures of local adaptation to the degree of environmental predictability in rotifers.</title>
        <authorList>
            <person name="Franch-Gras L."/>
            <person name="Hahn C."/>
            <person name="Garcia-Roger E.M."/>
            <person name="Carmona M.J."/>
            <person name="Serra M."/>
            <person name="Gomez A."/>
        </authorList>
    </citation>
    <scope>NUCLEOTIDE SEQUENCE [LARGE SCALE GENOMIC DNA]</scope>
    <source>
        <strain evidence="1">HYR1</strain>
    </source>
</reference>
<sequence>MTKNFADSAKKFPASEVHESIKLKCFINLRRTSHRDKIKPQRALPNEKIKRKCVRFNSVV</sequence>
<comment type="caution">
    <text evidence="1">The sequence shown here is derived from an EMBL/GenBank/DDBJ whole genome shotgun (WGS) entry which is preliminary data.</text>
</comment>
<dbReference type="EMBL" id="REGN01000147">
    <property type="protein sequence ID" value="RNA44134.1"/>
    <property type="molecule type" value="Genomic_DNA"/>
</dbReference>
<protein>
    <submittedName>
        <fullName evidence="1">Uncharacterized protein</fullName>
    </submittedName>
</protein>
<dbReference type="Proteomes" id="UP000276133">
    <property type="component" value="Unassembled WGS sequence"/>
</dbReference>
<keyword evidence="2" id="KW-1185">Reference proteome</keyword>
<name>A0A3M7T7U0_BRAPC</name>
<proteinExistence type="predicted"/>
<accession>A0A3M7T7U0</accession>
<dbReference type="AlphaFoldDB" id="A0A3M7T7U0"/>
<evidence type="ECO:0000313" key="2">
    <source>
        <dbReference type="Proteomes" id="UP000276133"/>
    </source>
</evidence>
<organism evidence="1 2">
    <name type="scientific">Brachionus plicatilis</name>
    <name type="common">Marine rotifer</name>
    <name type="synonym">Brachionus muelleri</name>
    <dbReference type="NCBI Taxonomy" id="10195"/>
    <lineage>
        <taxon>Eukaryota</taxon>
        <taxon>Metazoa</taxon>
        <taxon>Spiralia</taxon>
        <taxon>Gnathifera</taxon>
        <taxon>Rotifera</taxon>
        <taxon>Eurotatoria</taxon>
        <taxon>Monogononta</taxon>
        <taxon>Pseudotrocha</taxon>
        <taxon>Ploima</taxon>
        <taxon>Brachionidae</taxon>
        <taxon>Brachionus</taxon>
    </lineage>
</organism>
<gene>
    <name evidence="1" type="ORF">BpHYR1_007250</name>
</gene>